<organism evidence="5 6">
    <name type="scientific">Amycolatopsis heterodermiae</name>
    <dbReference type="NCBI Taxonomy" id="3110235"/>
    <lineage>
        <taxon>Bacteria</taxon>
        <taxon>Bacillati</taxon>
        <taxon>Actinomycetota</taxon>
        <taxon>Actinomycetes</taxon>
        <taxon>Pseudonocardiales</taxon>
        <taxon>Pseudonocardiaceae</taxon>
        <taxon>Amycolatopsis</taxon>
    </lineage>
</organism>
<keyword evidence="6" id="KW-1185">Reference proteome</keyword>
<dbReference type="Gene3D" id="3.40.30.120">
    <property type="match status" value="1"/>
</dbReference>
<evidence type="ECO:0000256" key="1">
    <source>
        <dbReference type="ARBA" id="ARBA00001974"/>
    </source>
</evidence>
<proteinExistence type="predicted"/>
<dbReference type="RefSeq" id="WP_323330011.1">
    <property type="nucleotide sequence ID" value="NZ_JAYFSI010000005.1"/>
</dbReference>
<dbReference type="InterPro" id="IPR050641">
    <property type="entry name" value="RIFMO-like"/>
</dbReference>
<protein>
    <submittedName>
        <fullName evidence="5">FAD-dependent monooxygenase</fullName>
    </submittedName>
</protein>
<evidence type="ECO:0000259" key="4">
    <source>
        <dbReference type="Pfam" id="PF01494"/>
    </source>
</evidence>
<dbReference type="PANTHER" id="PTHR43004:SF19">
    <property type="entry name" value="BINDING MONOOXYGENASE, PUTATIVE (JCVI)-RELATED"/>
    <property type="match status" value="1"/>
</dbReference>
<keyword evidence="5" id="KW-0503">Monooxygenase</keyword>
<dbReference type="GO" id="GO:0004497">
    <property type="term" value="F:monooxygenase activity"/>
    <property type="evidence" value="ECO:0007669"/>
    <property type="project" value="UniProtKB-KW"/>
</dbReference>
<dbReference type="PANTHER" id="PTHR43004">
    <property type="entry name" value="TRK SYSTEM POTASSIUM UPTAKE PROTEIN"/>
    <property type="match status" value="1"/>
</dbReference>
<gene>
    <name evidence="5" type="ORF">VA596_23390</name>
</gene>
<reference evidence="5 6" key="1">
    <citation type="submission" date="2023-12" db="EMBL/GenBank/DDBJ databases">
        <title>Amycolatopsis sp. V23-08.</title>
        <authorList>
            <person name="Somphong A."/>
        </authorList>
    </citation>
    <scope>NUCLEOTIDE SEQUENCE [LARGE SCALE GENOMIC DNA]</scope>
    <source>
        <strain evidence="5 6">V23-08</strain>
    </source>
</reference>
<dbReference type="Proteomes" id="UP001304298">
    <property type="component" value="Unassembled WGS sequence"/>
</dbReference>
<dbReference type="Pfam" id="PF01494">
    <property type="entry name" value="FAD_binding_3"/>
    <property type="match status" value="1"/>
</dbReference>
<comment type="cofactor">
    <cofactor evidence="1">
        <name>FAD</name>
        <dbReference type="ChEBI" id="CHEBI:57692"/>
    </cofactor>
</comment>
<keyword evidence="5" id="KW-0560">Oxidoreductase</keyword>
<dbReference type="InterPro" id="IPR002938">
    <property type="entry name" value="FAD-bd"/>
</dbReference>
<dbReference type="InterPro" id="IPR036188">
    <property type="entry name" value="FAD/NAD-bd_sf"/>
</dbReference>
<dbReference type="PRINTS" id="PR00420">
    <property type="entry name" value="RNGMNOXGNASE"/>
</dbReference>
<dbReference type="EMBL" id="JAYFSI010000005">
    <property type="protein sequence ID" value="MEA5362500.1"/>
    <property type="molecule type" value="Genomic_DNA"/>
</dbReference>
<sequence length="517" mass="54543">MTAEVVVVGAGPIGLATAALLHAAGIDVRIVDRGSEPSRYSKATTVHPRTLEVLQAVRAPGGSVADLMVAAGRKLPATHFGLLPQLLDYRGLDTEFPYVLMIPQAVTEGILAGHLAAQGIAVRRGAELCRLEQDADRVRLHLRSAGREETVVSRFVVGADGARSTVRRELGVGFPGTEPTLCGFVGDVELRRPPGEPHFWDAARGTLNVLPLPGGRYRVFGVEAADTGLTPAQVRARRDVPVDRAGLRASMTRIAGTDYGLGTVFWGSRNTDTTRHAERVRAGRVFLAGDAAHIHLPAGGQGLNVGVQDAANLAWKLAAEVRGWAPAHLRSGTASYEAERLPVARRLAANTLAQSAVAMTFSPANAELRRMLGEFIAHQGDTAAELTGWLSGLDVHYPAGPPPEGRRLPPLPLARGSLHDALRVHRFLLVGFGGRDVGDAALAGIDRTLVEPATTPGQWCGLAFGLVRPDGHLARGWPAECSTADIAAGVAHWTTATTQCRSAPPGNRDGSPGVLEA</sequence>
<dbReference type="Gene3D" id="3.50.50.60">
    <property type="entry name" value="FAD/NAD(P)-binding domain"/>
    <property type="match status" value="1"/>
</dbReference>
<comment type="caution">
    <text evidence="5">The sequence shown here is derived from an EMBL/GenBank/DDBJ whole genome shotgun (WGS) entry which is preliminary data.</text>
</comment>
<evidence type="ECO:0000256" key="2">
    <source>
        <dbReference type="ARBA" id="ARBA00022630"/>
    </source>
</evidence>
<accession>A0ABU5RA46</accession>
<keyword evidence="3" id="KW-0274">FAD</keyword>
<evidence type="ECO:0000313" key="5">
    <source>
        <dbReference type="EMBL" id="MEA5362500.1"/>
    </source>
</evidence>
<evidence type="ECO:0000256" key="3">
    <source>
        <dbReference type="ARBA" id="ARBA00022827"/>
    </source>
</evidence>
<dbReference type="SUPFAM" id="SSF51905">
    <property type="entry name" value="FAD/NAD(P)-binding domain"/>
    <property type="match status" value="1"/>
</dbReference>
<evidence type="ECO:0000313" key="6">
    <source>
        <dbReference type="Proteomes" id="UP001304298"/>
    </source>
</evidence>
<keyword evidence="2" id="KW-0285">Flavoprotein</keyword>
<name>A0ABU5RA46_9PSEU</name>
<dbReference type="Gene3D" id="3.30.70.2450">
    <property type="match status" value="1"/>
</dbReference>
<feature type="domain" description="FAD-binding" evidence="4">
    <location>
        <begin position="3"/>
        <end position="350"/>
    </location>
</feature>